<reference evidence="3" key="3">
    <citation type="submission" date="2018-08" db="UniProtKB">
        <authorList>
            <consortium name="EnsemblPlants"/>
        </authorList>
    </citation>
    <scope>IDENTIFICATION</scope>
    <source>
        <strain evidence="3">cv. Bd21</strain>
    </source>
</reference>
<protein>
    <submittedName>
        <fullName evidence="2 3">Uncharacterized protein</fullName>
    </submittedName>
</protein>
<proteinExistence type="predicted"/>
<feature type="compositionally biased region" description="Basic and acidic residues" evidence="1">
    <location>
        <begin position="52"/>
        <end position="76"/>
    </location>
</feature>
<accession>A0A2K2D3I4</accession>
<keyword evidence="4" id="KW-1185">Reference proteome</keyword>
<sequence length="286" mass="32282">MPATVNFPVGKLSHRKFPFSPPRTRTTIKSRSPSSSSSTRYVHHTGRHARPRTRDPREREGELDRCWAGDGRRLVDGGEAAGARNPPGRRRHGIRRHRRNHPRPRFSRLAQAQLEPLEFRRRPPAPERLQHRGARQRHDPRTRPLRPGAPQRVPPHGLPRLLPLRRARPAAGRPPSADGPRPPARRPALGGLVRALRRVPAPVGRGGADAPLRDGLRPGDQRRRVRVQEMPRRFPPLDRVDPRGSRSRRACRSGGHHGTGPGGADARLRRRGVRRRHGDPRQLLST</sequence>
<dbReference type="EMBL" id="CM000882">
    <property type="protein sequence ID" value="PNT68847.1"/>
    <property type="molecule type" value="Genomic_DNA"/>
</dbReference>
<evidence type="ECO:0000256" key="1">
    <source>
        <dbReference type="SAM" id="MobiDB-lite"/>
    </source>
</evidence>
<evidence type="ECO:0000313" key="3">
    <source>
        <dbReference type="EnsemblPlants" id="PNT68847"/>
    </source>
</evidence>
<evidence type="ECO:0000313" key="4">
    <source>
        <dbReference type="Proteomes" id="UP000008810"/>
    </source>
</evidence>
<feature type="compositionally biased region" description="Basic residues" evidence="1">
    <location>
        <begin position="41"/>
        <end position="51"/>
    </location>
</feature>
<feature type="compositionally biased region" description="Low complexity" evidence="1">
    <location>
        <begin position="22"/>
        <end position="40"/>
    </location>
</feature>
<feature type="compositionally biased region" description="Basic and acidic residues" evidence="1">
    <location>
        <begin position="117"/>
        <end position="142"/>
    </location>
</feature>
<feature type="compositionally biased region" description="Low complexity" evidence="1">
    <location>
        <begin position="77"/>
        <end position="86"/>
    </location>
</feature>
<dbReference type="EnsemblPlants" id="PNT68847">
    <property type="protein sequence ID" value="PNT68847"/>
    <property type="gene ID" value="BRADI_3g46122v3"/>
</dbReference>
<name>A0A2K2D3I4_BRADI</name>
<evidence type="ECO:0000313" key="2">
    <source>
        <dbReference type="EMBL" id="PNT68847.1"/>
    </source>
</evidence>
<dbReference type="Gramene" id="PNT68847">
    <property type="protein sequence ID" value="PNT68847"/>
    <property type="gene ID" value="BRADI_3g46122v3"/>
</dbReference>
<dbReference type="AlphaFoldDB" id="A0A2K2D3I4"/>
<dbReference type="Proteomes" id="UP000008810">
    <property type="component" value="Chromosome 3"/>
</dbReference>
<feature type="compositionally biased region" description="Low complexity" evidence="1">
    <location>
        <begin position="169"/>
        <end position="179"/>
    </location>
</feature>
<reference evidence="2" key="2">
    <citation type="submission" date="2017-06" db="EMBL/GenBank/DDBJ databases">
        <title>WGS assembly of Brachypodium distachyon.</title>
        <authorList>
            <consortium name="The International Brachypodium Initiative"/>
            <person name="Lucas S."/>
            <person name="Harmon-Smith M."/>
            <person name="Lail K."/>
            <person name="Tice H."/>
            <person name="Grimwood J."/>
            <person name="Bruce D."/>
            <person name="Barry K."/>
            <person name="Shu S."/>
            <person name="Lindquist E."/>
            <person name="Wang M."/>
            <person name="Pitluck S."/>
            <person name="Vogel J.P."/>
            <person name="Garvin D.F."/>
            <person name="Mockler T.C."/>
            <person name="Schmutz J."/>
            <person name="Rokhsar D."/>
            <person name="Bevan M.W."/>
        </authorList>
    </citation>
    <scope>NUCLEOTIDE SEQUENCE</scope>
    <source>
        <strain evidence="2">Bd21</strain>
    </source>
</reference>
<dbReference type="InParanoid" id="A0A2K2D3I4"/>
<feature type="compositionally biased region" description="Basic residues" evidence="1">
    <location>
        <begin position="245"/>
        <end position="255"/>
    </location>
</feature>
<feature type="region of interest" description="Disordered" evidence="1">
    <location>
        <begin position="1"/>
        <end position="286"/>
    </location>
</feature>
<feature type="compositionally biased region" description="Basic residues" evidence="1">
    <location>
        <begin position="268"/>
        <end position="278"/>
    </location>
</feature>
<feature type="compositionally biased region" description="Basic and acidic residues" evidence="1">
    <location>
        <begin position="211"/>
        <end position="244"/>
    </location>
</feature>
<reference evidence="2 3" key="1">
    <citation type="journal article" date="2010" name="Nature">
        <title>Genome sequencing and analysis of the model grass Brachypodium distachyon.</title>
        <authorList>
            <consortium name="International Brachypodium Initiative"/>
        </authorList>
    </citation>
    <scope>NUCLEOTIDE SEQUENCE [LARGE SCALE GENOMIC DNA]</scope>
    <source>
        <strain evidence="2 3">Bd21</strain>
    </source>
</reference>
<gene>
    <name evidence="2" type="ORF">BRADI_3g46122v3</name>
</gene>
<organism evidence="2">
    <name type="scientific">Brachypodium distachyon</name>
    <name type="common">Purple false brome</name>
    <name type="synonym">Trachynia distachya</name>
    <dbReference type="NCBI Taxonomy" id="15368"/>
    <lineage>
        <taxon>Eukaryota</taxon>
        <taxon>Viridiplantae</taxon>
        <taxon>Streptophyta</taxon>
        <taxon>Embryophyta</taxon>
        <taxon>Tracheophyta</taxon>
        <taxon>Spermatophyta</taxon>
        <taxon>Magnoliopsida</taxon>
        <taxon>Liliopsida</taxon>
        <taxon>Poales</taxon>
        <taxon>Poaceae</taxon>
        <taxon>BOP clade</taxon>
        <taxon>Pooideae</taxon>
        <taxon>Stipodae</taxon>
        <taxon>Brachypodieae</taxon>
        <taxon>Brachypodium</taxon>
    </lineage>
</organism>
<feature type="compositionally biased region" description="Basic residues" evidence="1">
    <location>
        <begin position="87"/>
        <end position="106"/>
    </location>
</feature>